<feature type="compositionally biased region" description="Low complexity" evidence="1">
    <location>
        <begin position="56"/>
        <end position="72"/>
    </location>
</feature>
<sequence>MKTSSVAALALTALYERDSVLLEQKFQHLTAPNLKEIDTLLWNEEKRILKSRSIHDTNMNSSSSNNNDSNTSDADVNHCFDLMLLKNNDNHNRVLAQAVIRRLVFQGLGKFRNLYSIEEVEEALVSHTLPQHLQETLVQKYGDDTNNHNNNNSAAPNNKTWKDALDQLVKLSGRTLEELNDHAGTVHGLDKRKLWELILEHPMTAYEPFKCQHCGQVTVQDDATSTPQDNEKLGLSMVEPNGSEIGLRGGWFRGRPYSSTTIFQLKCTNCGEISRWYRSGHPKMLLNPSMGWGRLCGEQEDLRLHLASYLGIPIRMCLPLDWDHVWTEFLLPRTNDDSAHDTDGQDQTWDIRDDSARNFAVRLDEGIGSWTGVLAISPDPDWCQDVTNEYLSSENQNVHGRADSVHATKMPRYRELVEIAQRDTTGDSTQAKTVIGFILKRANWSPSEVSETMKRASTEYGSKEWWDLVDDDEASRII</sequence>
<protein>
    <submittedName>
        <fullName evidence="2">Uncharacterized protein</fullName>
    </submittedName>
</protein>
<evidence type="ECO:0000313" key="2">
    <source>
        <dbReference type="EMBL" id="CAJ1958228.1"/>
    </source>
</evidence>
<accession>A0AAD2FZL9</accession>
<dbReference type="Proteomes" id="UP001295423">
    <property type="component" value="Unassembled WGS sequence"/>
</dbReference>
<dbReference type="AlphaFoldDB" id="A0AAD2FZL9"/>
<gene>
    <name evidence="2" type="ORF">CYCCA115_LOCUS17086</name>
</gene>
<comment type="caution">
    <text evidence="2">The sequence shown here is derived from an EMBL/GenBank/DDBJ whole genome shotgun (WGS) entry which is preliminary data.</text>
</comment>
<proteinExistence type="predicted"/>
<name>A0AAD2FZL9_9STRA</name>
<dbReference type="EMBL" id="CAKOGP040001969">
    <property type="protein sequence ID" value="CAJ1958228.1"/>
    <property type="molecule type" value="Genomic_DNA"/>
</dbReference>
<evidence type="ECO:0000256" key="1">
    <source>
        <dbReference type="SAM" id="MobiDB-lite"/>
    </source>
</evidence>
<feature type="region of interest" description="Disordered" evidence="1">
    <location>
        <begin position="53"/>
        <end position="72"/>
    </location>
</feature>
<evidence type="ECO:0000313" key="3">
    <source>
        <dbReference type="Proteomes" id="UP001295423"/>
    </source>
</evidence>
<reference evidence="2" key="1">
    <citation type="submission" date="2023-08" db="EMBL/GenBank/DDBJ databases">
        <authorList>
            <person name="Audoor S."/>
            <person name="Bilcke G."/>
        </authorList>
    </citation>
    <scope>NUCLEOTIDE SEQUENCE</scope>
</reference>
<organism evidence="2 3">
    <name type="scientific">Cylindrotheca closterium</name>
    <dbReference type="NCBI Taxonomy" id="2856"/>
    <lineage>
        <taxon>Eukaryota</taxon>
        <taxon>Sar</taxon>
        <taxon>Stramenopiles</taxon>
        <taxon>Ochrophyta</taxon>
        <taxon>Bacillariophyta</taxon>
        <taxon>Bacillariophyceae</taxon>
        <taxon>Bacillariophycidae</taxon>
        <taxon>Bacillariales</taxon>
        <taxon>Bacillariaceae</taxon>
        <taxon>Cylindrotheca</taxon>
    </lineage>
</organism>
<keyword evidence="3" id="KW-1185">Reference proteome</keyword>